<evidence type="ECO:0000256" key="4">
    <source>
        <dbReference type="ARBA" id="ARBA00023098"/>
    </source>
</evidence>
<dbReference type="CDD" id="cd03351">
    <property type="entry name" value="LbH_UDP-GlcNAc_AT"/>
    <property type="match status" value="1"/>
</dbReference>
<sequence>MANQISPLAFVHPEAILGDGNIIGPFCYIDRNTVIGDNNVMQNSVTVNYGARIGSGNEVFPGASLSTKPQDLKFQGEDSICEIGNNNSIRENVTISRGTASKGKTTVGNNNLLMENMHIAHDCVVGSNCIIGNSTKFAGEVTVDDCAIISASVLIHQFCRIGGYVMVQGGSRSSQDIPPYIIAGKEPIRYAGVNLIGLRRRGYSNEQIEQIHTAYRLLYSKGLLSEGVEEIKNSLPMTPEIKYIIDFVESSKRGILR</sequence>
<dbReference type="InterPro" id="IPR001451">
    <property type="entry name" value="Hexapep"/>
</dbReference>
<evidence type="ECO:0000256" key="3">
    <source>
        <dbReference type="ARBA" id="ARBA00022679"/>
    </source>
</evidence>
<dbReference type="GO" id="GO:0009245">
    <property type="term" value="P:lipid A biosynthetic process"/>
    <property type="evidence" value="ECO:0007669"/>
    <property type="project" value="UniProtKB-KW"/>
</dbReference>
<dbReference type="InterPro" id="IPR029098">
    <property type="entry name" value="Acetyltransf_C"/>
</dbReference>
<dbReference type="Pfam" id="PF00132">
    <property type="entry name" value="Hexapep"/>
    <property type="match status" value="1"/>
</dbReference>
<dbReference type="InterPro" id="IPR010137">
    <property type="entry name" value="Lipid_A_LpxA"/>
</dbReference>
<dbReference type="GO" id="GO:0016020">
    <property type="term" value="C:membrane"/>
    <property type="evidence" value="ECO:0007669"/>
    <property type="project" value="GOC"/>
</dbReference>
<gene>
    <name evidence="7" type="ORF">EHV08_02120</name>
</gene>
<reference evidence="7 8" key="1">
    <citation type="submission" date="2018-12" db="EMBL/GenBank/DDBJ databases">
        <title>Genome sequencing of Prevotella sp. KCOM 3155 (= JS262).</title>
        <authorList>
            <person name="Kook J.-K."/>
            <person name="Park S.-N."/>
            <person name="Lim Y.K."/>
        </authorList>
    </citation>
    <scope>NUCLEOTIDE SEQUENCE [LARGE SCALE GENOMIC DNA]</scope>
    <source>
        <strain evidence="7 8">KCOM 3155</strain>
    </source>
</reference>
<dbReference type="Gene3D" id="1.20.1180.10">
    <property type="entry name" value="Udp N-acetylglucosamine O-acyltransferase, C-terminal domain"/>
    <property type="match status" value="1"/>
</dbReference>
<keyword evidence="4" id="KW-0443">Lipid metabolism</keyword>
<evidence type="ECO:0000313" key="7">
    <source>
        <dbReference type="EMBL" id="RUL58685.1"/>
    </source>
</evidence>
<evidence type="ECO:0000256" key="2">
    <source>
        <dbReference type="ARBA" id="ARBA00022556"/>
    </source>
</evidence>
<accession>A0A3S0P9N5</accession>
<dbReference type="NCBIfam" id="NF003657">
    <property type="entry name" value="PRK05289.1"/>
    <property type="match status" value="1"/>
</dbReference>
<dbReference type="AlphaFoldDB" id="A0A3S0P9N5"/>
<dbReference type="EMBL" id="RYYU01000001">
    <property type="protein sequence ID" value="RUL58685.1"/>
    <property type="molecule type" value="Genomic_DNA"/>
</dbReference>
<dbReference type="EC" id="2.3.1.129" evidence="7"/>
<dbReference type="Gene3D" id="2.160.10.10">
    <property type="entry name" value="Hexapeptide repeat proteins"/>
    <property type="match status" value="1"/>
</dbReference>
<keyword evidence="8" id="KW-1185">Reference proteome</keyword>
<dbReference type="RefSeq" id="WP_126677781.1">
    <property type="nucleotide sequence ID" value="NZ_CAUUVU010000006.1"/>
</dbReference>
<dbReference type="InterPro" id="IPR011004">
    <property type="entry name" value="Trimer_LpxA-like_sf"/>
</dbReference>
<feature type="domain" description="UDP N-acetylglucosamine O-acyltransferase C-terminal" evidence="6">
    <location>
        <begin position="176"/>
        <end position="255"/>
    </location>
</feature>
<dbReference type="SUPFAM" id="SSF51161">
    <property type="entry name" value="Trimeric LpxA-like enzymes"/>
    <property type="match status" value="1"/>
</dbReference>
<dbReference type="Proteomes" id="UP000278983">
    <property type="component" value="Unassembled WGS sequence"/>
</dbReference>
<evidence type="ECO:0000259" key="6">
    <source>
        <dbReference type="Pfam" id="PF13720"/>
    </source>
</evidence>
<evidence type="ECO:0000256" key="5">
    <source>
        <dbReference type="ARBA" id="ARBA00023315"/>
    </source>
</evidence>
<name>A0A3S0P9N5_9BACT</name>
<dbReference type="GO" id="GO:0008780">
    <property type="term" value="F:acyl-[acyl-carrier-protein]-UDP-N-acetylglucosamine O-acyltransferase activity"/>
    <property type="evidence" value="ECO:0007669"/>
    <property type="project" value="UniProtKB-EC"/>
</dbReference>
<dbReference type="OrthoDB" id="9807278at2"/>
<evidence type="ECO:0000256" key="1">
    <source>
        <dbReference type="ARBA" id="ARBA00022516"/>
    </source>
</evidence>
<proteinExistence type="predicted"/>
<organism evidence="7 8">
    <name type="scientific">Prevotella koreensis</name>
    <dbReference type="NCBI Taxonomy" id="2490854"/>
    <lineage>
        <taxon>Bacteria</taxon>
        <taxon>Pseudomonadati</taxon>
        <taxon>Bacteroidota</taxon>
        <taxon>Bacteroidia</taxon>
        <taxon>Bacteroidales</taxon>
        <taxon>Prevotellaceae</taxon>
        <taxon>Prevotella</taxon>
    </lineage>
</organism>
<protein>
    <submittedName>
        <fullName evidence="7">Acyl-ACP--UDP-N-acetylglucosamine O-acyltransferase</fullName>
        <ecNumber evidence="7">2.3.1.129</ecNumber>
    </submittedName>
</protein>
<dbReference type="Pfam" id="PF13720">
    <property type="entry name" value="Acetyltransf_11"/>
    <property type="match status" value="1"/>
</dbReference>
<keyword evidence="3 7" id="KW-0808">Transferase</keyword>
<dbReference type="InterPro" id="IPR037157">
    <property type="entry name" value="Acetyltransf_C_sf"/>
</dbReference>
<comment type="caution">
    <text evidence="7">The sequence shown here is derived from an EMBL/GenBank/DDBJ whole genome shotgun (WGS) entry which is preliminary data.</text>
</comment>
<dbReference type="NCBIfam" id="TIGR01852">
    <property type="entry name" value="lipid_A_lpxA"/>
    <property type="match status" value="1"/>
</dbReference>
<evidence type="ECO:0000313" key="8">
    <source>
        <dbReference type="Proteomes" id="UP000278983"/>
    </source>
</evidence>
<dbReference type="PANTHER" id="PTHR43480:SF1">
    <property type="entry name" value="ACYL-[ACYL-CARRIER-PROTEIN]--UDP-N-ACETYLGLUCOSAMINE O-ACYLTRANSFERASE, MITOCHONDRIAL-RELATED"/>
    <property type="match status" value="1"/>
</dbReference>
<dbReference type="PIRSF" id="PIRSF000456">
    <property type="entry name" value="UDP-GlcNAc_acltr"/>
    <property type="match status" value="1"/>
</dbReference>
<dbReference type="PANTHER" id="PTHR43480">
    <property type="entry name" value="ACYL-[ACYL-CARRIER-PROTEIN]--UDP-N-ACETYLGLUCOSAMINE O-ACYLTRANSFERASE"/>
    <property type="match status" value="1"/>
</dbReference>
<keyword evidence="5 7" id="KW-0012">Acyltransferase</keyword>
<keyword evidence="1" id="KW-0444">Lipid biosynthesis</keyword>
<keyword evidence="2" id="KW-0441">Lipid A biosynthesis</keyword>